<evidence type="ECO:0000256" key="4">
    <source>
        <dbReference type="ARBA" id="ARBA00022827"/>
    </source>
</evidence>
<dbReference type="Proteomes" id="UP001205843">
    <property type="component" value="Unassembled WGS sequence"/>
</dbReference>
<comment type="similarity">
    <text evidence="2">Belongs to the FAD-dependent glycerol-3-phosphate dehydrogenase family.</text>
</comment>
<dbReference type="GO" id="GO:0046168">
    <property type="term" value="P:glycerol-3-phosphate catabolic process"/>
    <property type="evidence" value="ECO:0007669"/>
    <property type="project" value="TreeGrafter"/>
</dbReference>
<gene>
    <name evidence="7" type="ORF">J2T57_002940</name>
</gene>
<dbReference type="AlphaFoldDB" id="A0AAE3KBM8"/>
<sequence>MKREPHRLADSQFDLAVIGAGIYGACIARDAAMRGLRVALIDRGDFGGATSHHSLKLIHGGIRYLQTLDLSRLLESASEQCYWLWAAPHLVRPLPFILPTRGWGARSRYAVGLALAAYGLLSSRCSVNGVAMPAGRVLSRDACLAALPGLNDQTISGGMLWHDLQMLEADRLLLECVQQAVAFGATACNYIAAQSLQQDQGVIRGVLCRDQLEGDTFSVRASLTINACGPYADQLLAGSNPLTPALARCTNVVVGDLGLSRGFGLPAGDGKRLYFVAPWKDCTLIGTINHAYQEDPDSLVTDQSEVVRLIGEVNAAWPSAQLREDQVRYHYTGLLPAEGGTGVDVRLARRGRLIDHWRRDHVRGLISVIGEKYTTARSMAERVVDLALARLDLGRRPCRVLQTRLPGAGLSVAPECVEESAAWFRERCRQAIKHEMVMRLDDLLLRRTDLAVRGQLSPLLLHWAADTAATSLNWSPTRKRQELERLRRLVPSLSIGPEMGQVV</sequence>
<dbReference type="SUPFAM" id="SSF51905">
    <property type="entry name" value="FAD/NAD(P)-binding domain"/>
    <property type="match status" value="1"/>
</dbReference>
<keyword evidence="3" id="KW-0285">Flavoprotein</keyword>
<dbReference type="InterPro" id="IPR000447">
    <property type="entry name" value="G3P_DH_FAD-dep"/>
</dbReference>
<evidence type="ECO:0000256" key="5">
    <source>
        <dbReference type="ARBA" id="ARBA00023002"/>
    </source>
</evidence>
<dbReference type="Pfam" id="PF01266">
    <property type="entry name" value="DAO"/>
    <property type="match status" value="1"/>
</dbReference>
<dbReference type="Gene3D" id="1.10.8.870">
    <property type="entry name" value="Alpha-glycerophosphate oxidase, cap domain"/>
    <property type="match status" value="1"/>
</dbReference>
<dbReference type="RefSeq" id="WP_253479614.1">
    <property type="nucleotide sequence ID" value="NZ_JALJXV010000007.1"/>
</dbReference>
<dbReference type="InterPro" id="IPR036188">
    <property type="entry name" value="FAD/NAD-bd_sf"/>
</dbReference>
<dbReference type="InterPro" id="IPR006076">
    <property type="entry name" value="FAD-dep_OxRdtase"/>
</dbReference>
<dbReference type="PRINTS" id="PR01001">
    <property type="entry name" value="FADG3PDH"/>
</dbReference>
<comment type="cofactor">
    <cofactor evidence="1">
        <name>FAD</name>
        <dbReference type="ChEBI" id="CHEBI:57692"/>
    </cofactor>
</comment>
<evidence type="ECO:0000256" key="2">
    <source>
        <dbReference type="ARBA" id="ARBA00007330"/>
    </source>
</evidence>
<keyword evidence="4" id="KW-0274">FAD</keyword>
<dbReference type="EMBL" id="JALJXV010000007">
    <property type="protein sequence ID" value="MCP1675785.1"/>
    <property type="molecule type" value="Genomic_DNA"/>
</dbReference>
<proteinExistence type="inferred from homology"/>
<dbReference type="PANTHER" id="PTHR11985">
    <property type="entry name" value="GLYCEROL-3-PHOSPHATE DEHYDROGENASE"/>
    <property type="match status" value="1"/>
</dbReference>
<accession>A0AAE3KBM8</accession>
<comment type="caution">
    <text evidence="7">The sequence shown here is derived from an EMBL/GenBank/DDBJ whole genome shotgun (WGS) entry which is preliminary data.</text>
</comment>
<organism evidence="7 8">
    <name type="scientific">Natronocella acetinitrilica</name>
    <dbReference type="NCBI Taxonomy" id="414046"/>
    <lineage>
        <taxon>Bacteria</taxon>
        <taxon>Pseudomonadati</taxon>
        <taxon>Pseudomonadota</taxon>
        <taxon>Gammaproteobacteria</taxon>
        <taxon>Chromatiales</taxon>
        <taxon>Ectothiorhodospiraceae</taxon>
        <taxon>Natronocella</taxon>
    </lineage>
</organism>
<evidence type="ECO:0000313" key="8">
    <source>
        <dbReference type="Proteomes" id="UP001205843"/>
    </source>
</evidence>
<evidence type="ECO:0000256" key="1">
    <source>
        <dbReference type="ARBA" id="ARBA00001974"/>
    </source>
</evidence>
<protein>
    <submittedName>
        <fullName evidence="7">Glycerol-3-phosphate dehydrogenase</fullName>
        <ecNumber evidence="7">1.1.5.3</ecNumber>
    </submittedName>
</protein>
<dbReference type="GO" id="GO:0004368">
    <property type="term" value="F:glycerol-3-phosphate dehydrogenase (quinone) activity"/>
    <property type="evidence" value="ECO:0007669"/>
    <property type="project" value="UniProtKB-EC"/>
</dbReference>
<dbReference type="Gene3D" id="3.50.50.60">
    <property type="entry name" value="FAD/NAD(P)-binding domain"/>
    <property type="match status" value="1"/>
</dbReference>
<evidence type="ECO:0000256" key="3">
    <source>
        <dbReference type="ARBA" id="ARBA00022630"/>
    </source>
</evidence>
<reference evidence="7" key="1">
    <citation type="submission" date="2022-03" db="EMBL/GenBank/DDBJ databases">
        <title>Genomic Encyclopedia of Type Strains, Phase III (KMG-III): the genomes of soil and plant-associated and newly described type strains.</title>
        <authorList>
            <person name="Whitman W."/>
        </authorList>
    </citation>
    <scope>NUCLEOTIDE SEQUENCE</scope>
    <source>
        <strain evidence="7">ANL 6-2</strain>
    </source>
</reference>
<feature type="domain" description="FAD dependent oxidoreductase" evidence="6">
    <location>
        <begin position="14"/>
        <end position="340"/>
    </location>
</feature>
<name>A0AAE3KBM8_9GAMM</name>
<evidence type="ECO:0000259" key="6">
    <source>
        <dbReference type="Pfam" id="PF01266"/>
    </source>
</evidence>
<dbReference type="InterPro" id="IPR038299">
    <property type="entry name" value="DAO_C_sf"/>
</dbReference>
<evidence type="ECO:0000313" key="7">
    <source>
        <dbReference type="EMBL" id="MCP1675785.1"/>
    </source>
</evidence>
<keyword evidence="8" id="KW-1185">Reference proteome</keyword>
<keyword evidence="5 7" id="KW-0560">Oxidoreductase</keyword>
<dbReference type="EC" id="1.1.5.3" evidence="7"/>
<dbReference type="Gene3D" id="3.30.9.10">
    <property type="entry name" value="D-Amino Acid Oxidase, subunit A, domain 2"/>
    <property type="match status" value="1"/>
</dbReference>
<dbReference type="PANTHER" id="PTHR11985:SF15">
    <property type="entry name" value="GLYCEROL-3-PHOSPHATE DEHYDROGENASE, MITOCHONDRIAL"/>
    <property type="match status" value="1"/>
</dbReference>